<dbReference type="Proteomes" id="UP000010482">
    <property type="component" value="Chromosome"/>
</dbReference>
<dbReference type="AlphaFoldDB" id="K9YZ08"/>
<evidence type="ECO:0000313" key="1">
    <source>
        <dbReference type="EMBL" id="AFZ51702.1"/>
    </source>
</evidence>
<sequence>MANEIRTDKQGLVAVDYTDLLDKIITVLHNQNPENPFKLVGEGKRLMIELHSIAQLVASASIDNPLGNKTKAAKVATVNFSGESREKFAEKIQQIREQLTPYLSRAISEQDQELTLETWVNSLTTELKNLTGTINQTITLNYPFDKKISELQKTELSFQQGNSTRPQLKFHKLKITVEDGHQFREQLKRSLENYIKFQFSEEEEQRDLLDILEDLETYQTSDLDRLEELLDQEALGKLQREAKVIYLEYLKEQIGEHQDLIYLEDLIRRLRLMEAYINDEEKEDGHYEVNYEGITVKYRDLFSRADAFDMLPIWSIIEGCIGETEDEKNDKQQFIFGLKLKLNGSVNNNGGKEVFPYYLDFLNPDSNKYKEEFEKASKKEYFVEKVLKVAFLYYFVFAGNDLSDSNIDPKVELEYDPIANFEEKVLPILQGDDQPAKYKILKGIKRGLEQYQANHKISKLENLLKTFIQRKHNLPARNYPRHLNVKQGILQRDYESINNNNSFFHTLQENRKSALKYISITNPNAGNNSLSTLAVNINISEVCYFPTGIEEQFEMKYHFGKVPTLPILLTPKEKNCLEAYHTGLNQSQKFQGLIFSYDVKQLKQATLEETSISKRYFYKVTFSLLVYVTLKILLDLAAKPFFVPVIRFHLGSRQNPYPEEKFLKSVFSSVSHLLNEKHRCHTQGFRVKNINMYRVGNGLASLYSILPKKFTFTNPRSDYQLDKLALIIVSSRESDRARDQSINYRISNLVGESIAFQRQADQSIRIYSSGTFSDNYGNQQIYSSPSVVIDRVNDLYEQGFRHFLYLAKSPYSSTLKLTQTEEDEERFFMSKAVIRSLKGDKEDIKIYPIFFDQYYALNLDRDQAKSSLYIQDTSQLSSLTEDPSKKTIVFLNLFNGIKVGNDRYYNGVISYATLLDIYENILDDEDIRNGLIDDTPLKNEILEFLTLFHFSRYESPKNISLKLDPYQNLIGDESIGALSVFDHLGENVKFNSLAFLTEVKKALNVKPESNL</sequence>
<proteinExistence type="predicted"/>
<dbReference type="PATRIC" id="fig|13035.3.peg.3597"/>
<gene>
    <name evidence="1" type="ORF">Dacsa_3178</name>
</gene>
<name>K9YZ08_DACS8</name>
<dbReference type="KEGG" id="dsl:Dacsa_3178"/>
<keyword evidence="2" id="KW-1185">Reference proteome</keyword>
<dbReference type="eggNOG" id="ENOG502Z8AY">
    <property type="taxonomic scope" value="Bacteria"/>
</dbReference>
<accession>K9YZ08</accession>
<organism evidence="1 2">
    <name type="scientific">Dactylococcopsis salina (strain PCC 8305)</name>
    <name type="common">Myxobactron salinum</name>
    <dbReference type="NCBI Taxonomy" id="13035"/>
    <lineage>
        <taxon>Bacteria</taxon>
        <taxon>Bacillati</taxon>
        <taxon>Cyanobacteriota</taxon>
        <taxon>Cyanophyceae</taxon>
        <taxon>Nodosilineales</taxon>
        <taxon>Cymatolegaceae</taxon>
        <taxon>Dactylococcopsis</taxon>
    </lineage>
</organism>
<dbReference type="HOGENOM" id="CLU_295546_0_0_3"/>
<dbReference type="STRING" id="13035.Dacsa_3178"/>
<evidence type="ECO:0000313" key="2">
    <source>
        <dbReference type="Proteomes" id="UP000010482"/>
    </source>
</evidence>
<protein>
    <submittedName>
        <fullName evidence="1">Uncharacterized protein</fullName>
    </submittedName>
</protein>
<reference evidence="1" key="1">
    <citation type="submission" date="2012-04" db="EMBL/GenBank/DDBJ databases">
        <title>Finished genome of Dactylococcopsis salina PCC 8305.</title>
        <authorList>
            <consortium name="US DOE Joint Genome Institute"/>
            <person name="Gugger M."/>
            <person name="Coursin T."/>
            <person name="Rippka R."/>
            <person name="Tandeau De Marsac N."/>
            <person name="Huntemann M."/>
            <person name="Wei C.-L."/>
            <person name="Han J."/>
            <person name="Detter J.C."/>
            <person name="Han C."/>
            <person name="Tapia R."/>
            <person name="Daligault H."/>
            <person name="Chen A."/>
            <person name="Krypides N."/>
            <person name="Mavromatis K."/>
            <person name="Markowitz V."/>
            <person name="Szeto E."/>
            <person name="Ivanova N."/>
            <person name="Ovchinnikova G."/>
            <person name="Pagani I."/>
            <person name="Pati A."/>
            <person name="Goodwin L."/>
            <person name="Peters L."/>
            <person name="Pitluck S."/>
            <person name="Woyke T."/>
            <person name="Kerfeld C."/>
        </authorList>
    </citation>
    <scope>NUCLEOTIDE SEQUENCE [LARGE SCALE GENOMIC DNA]</scope>
    <source>
        <strain evidence="1">PCC 8305</strain>
    </source>
</reference>
<dbReference type="EMBL" id="CP003944">
    <property type="protein sequence ID" value="AFZ51702.1"/>
    <property type="molecule type" value="Genomic_DNA"/>
</dbReference>
<dbReference type="OrthoDB" id="494155at2"/>
<dbReference type="RefSeq" id="WP_015230679.1">
    <property type="nucleotide sequence ID" value="NC_019780.1"/>
</dbReference>